<dbReference type="PANTHER" id="PTHR43108">
    <property type="entry name" value="N-ACETYLGLUCOSAMINE-6-SULFATASE FAMILY MEMBER"/>
    <property type="match status" value="1"/>
</dbReference>
<dbReference type="InterPro" id="IPR013784">
    <property type="entry name" value="Carb-bd-like_fold"/>
</dbReference>
<evidence type="ECO:0000256" key="10">
    <source>
        <dbReference type="ARBA" id="ARBA00023326"/>
    </source>
</evidence>
<evidence type="ECO:0000259" key="14">
    <source>
        <dbReference type="PROSITE" id="PS51166"/>
    </source>
</evidence>
<proteinExistence type="inferred from homology"/>
<evidence type="ECO:0000256" key="11">
    <source>
        <dbReference type="ARBA" id="ARBA00033442"/>
    </source>
</evidence>
<dbReference type="SMART" id="SM01065">
    <property type="entry name" value="CBM_2"/>
    <property type="match status" value="1"/>
</dbReference>
<gene>
    <name evidence="15" type="ORF">BJX66DRAFT_323391</name>
</gene>
<dbReference type="InterPro" id="IPR034836">
    <property type="entry name" value="CBM20_glucoamylase"/>
</dbReference>
<accession>A0ABR4GEI9</accession>
<evidence type="ECO:0000256" key="5">
    <source>
        <dbReference type="ARBA" id="ARBA00022729"/>
    </source>
</evidence>
<dbReference type="Pfam" id="PF00723">
    <property type="entry name" value="Glyco_hydro_15"/>
    <property type="match status" value="1"/>
</dbReference>
<sequence length="1193" mass="132958">MALLSFFAPFLVLGFMSLWVTHGPRPLHPSNLDSWLSNETIIARAAILNVIGEHGAWAQGATPGILVASPSRSEPDYFFTWTRDSGIVMKTLVELLRGGDTDLLPIIEAYISSQARIQGVENPSGGLADGSGLGEPKFMADETPFTGSWGRPQRDGPALRATALIEFGWWLLSQGYHDVARDLVWPVVRNDMSYVTQYWNHSGGFDIWEEIQGRSFFTLAVSHRALVEGSIFAGSLGRSCYQCVPQATQIRCLMQSFWTGRFIRSNLDNGRSGKDAATLLAVTHTFNPHAECDDVTFQPCSSRALANHRRIMDIFRDEYDINADRGRDEAVAVGRYPEDVYFGGNPWFLCTIAAAEQLYDALYQWDRLESIEVDSVSLPFFQALHSPTVPGSYSSSSETYHQLVDAVRTYADGFLRMVQNYAWNNGSLSEQFSRYNGSHLSANDLAWSYAALLSVSRRRSAIAPPPWGNSGSPSVPSTCSATAVPGTYSSVTITSWPAIGGLPTTTPEPCQPPASVSVTFEVTAGTARGEDIRVLGSTEALGNWDPARGLPLHADRYTAEQPLWYGTVRLAAGQKVDYKYVRVRDGQVLWERGANRQVEVPASCETRWSLTDRVIGSIEPRRAASEVTYNTALLAGTMRFSSIAALAAFSAASEAVRQPNFVFVLTDDQDLTMNSVEYMPHVRSRIREKGIDFANHFVTTSLCCPSRVSLWTGRQAHNTNVTDVSPPYGGYPKFVSQGFNEDWFPVWLQGAGYNTYYVGKLFNSHSVETYNDPFVKGFNGSDFLLDPFTYSYWNSTYQRNHERPKSYAGHYTTDVTEEKALGFLDDALKDASRPFFLTVAPIAPHFDQQPDRPAGTPPQAPVPAPRHAHLFPDARVPRVPSFNPVHQSGASWIKELALQNQSVVDYEDFFYRQRLRSLQGVDELVGKLISRLEESGQIDNTYIIYSSDNGFHIGHHRLPPGKTTSYEEDIRVPFFVRGPGIRPNQTENRVTTHIDFAPTIFELLALPLRDDFDGTPMRIAKNSSAAAHEHVTVEYWGTAVLEGNYARLSPTHTYRMPNTTYKSARIVSKRYNLFYAVWCNNDHELYDLKTDPYQINNIYSSAPQTLLNRLDALLLVLKSCAGATCIKPWAELHPDGTVESLGDALRPKYDSFYESLPKVSYSVCEDGYIVAAEGPQWGDLEFDGVILDARELF</sequence>
<dbReference type="InterPro" id="IPR046966">
    <property type="entry name" value="Glucoamylase_active_site"/>
</dbReference>
<dbReference type="InterPro" id="IPR000917">
    <property type="entry name" value="Sulfatase_N"/>
</dbReference>
<evidence type="ECO:0000313" key="16">
    <source>
        <dbReference type="Proteomes" id="UP001610563"/>
    </source>
</evidence>
<dbReference type="EMBL" id="JBFTWV010000019">
    <property type="protein sequence ID" value="KAL2797456.1"/>
    <property type="molecule type" value="Genomic_DNA"/>
</dbReference>
<dbReference type="PANTHER" id="PTHR43108:SF8">
    <property type="entry name" value="SD21168P"/>
    <property type="match status" value="1"/>
</dbReference>
<dbReference type="PROSITE" id="PS00523">
    <property type="entry name" value="SULFATASE_1"/>
    <property type="match status" value="1"/>
</dbReference>
<dbReference type="Gene3D" id="3.40.720.10">
    <property type="entry name" value="Alkaline Phosphatase, subunit A"/>
    <property type="match status" value="1"/>
</dbReference>
<comment type="similarity">
    <text evidence="3">Belongs to the sulfatase family.</text>
</comment>
<dbReference type="SUPFAM" id="SSF48208">
    <property type="entry name" value="Six-hairpin glycosidases"/>
    <property type="match status" value="1"/>
</dbReference>
<dbReference type="InterPro" id="IPR011613">
    <property type="entry name" value="GH15-like"/>
</dbReference>
<dbReference type="InterPro" id="IPR012341">
    <property type="entry name" value="6hp_glycosidase-like_sf"/>
</dbReference>
<evidence type="ECO:0000256" key="1">
    <source>
        <dbReference type="ARBA" id="ARBA00001863"/>
    </source>
</evidence>
<keyword evidence="10" id="KW-0624">Polysaccharide degradation</keyword>
<dbReference type="InterPro" id="IPR017850">
    <property type="entry name" value="Alkaline_phosphatase_core_sf"/>
</dbReference>
<dbReference type="Gene3D" id="1.50.10.10">
    <property type="match status" value="1"/>
</dbReference>
<dbReference type="Proteomes" id="UP001610563">
    <property type="component" value="Unassembled WGS sequence"/>
</dbReference>
<dbReference type="Gene3D" id="2.60.40.10">
    <property type="entry name" value="Immunoglobulins"/>
    <property type="match status" value="1"/>
</dbReference>
<dbReference type="InterPro" id="IPR013783">
    <property type="entry name" value="Ig-like_fold"/>
</dbReference>
<dbReference type="Pfam" id="PF00884">
    <property type="entry name" value="Sulfatase"/>
    <property type="match status" value="1"/>
</dbReference>
<keyword evidence="7" id="KW-0325">Glycoprotein</keyword>
<evidence type="ECO:0000256" key="4">
    <source>
        <dbReference type="ARBA" id="ARBA00012593"/>
    </source>
</evidence>
<keyword evidence="5 13" id="KW-0732">Signal</keyword>
<organism evidence="15 16">
    <name type="scientific">Aspergillus keveii</name>
    <dbReference type="NCBI Taxonomy" id="714993"/>
    <lineage>
        <taxon>Eukaryota</taxon>
        <taxon>Fungi</taxon>
        <taxon>Dikarya</taxon>
        <taxon>Ascomycota</taxon>
        <taxon>Pezizomycotina</taxon>
        <taxon>Eurotiomycetes</taxon>
        <taxon>Eurotiomycetidae</taxon>
        <taxon>Eurotiales</taxon>
        <taxon>Aspergillaceae</taxon>
        <taxon>Aspergillus</taxon>
        <taxon>Aspergillus subgen. Nidulantes</taxon>
    </lineage>
</organism>
<evidence type="ECO:0000256" key="6">
    <source>
        <dbReference type="ARBA" id="ARBA00022801"/>
    </source>
</evidence>
<dbReference type="EC" id="3.2.1.3" evidence="4"/>
<dbReference type="InterPro" id="IPR002044">
    <property type="entry name" value="CBM20"/>
</dbReference>
<keyword evidence="9" id="KW-0326">Glycosidase</keyword>
<keyword evidence="6" id="KW-0378">Hydrolase</keyword>
<dbReference type="InterPro" id="IPR000165">
    <property type="entry name" value="Glucoamylase"/>
</dbReference>
<dbReference type="CDD" id="cd05811">
    <property type="entry name" value="CBM20_glucoamylase"/>
    <property type="match status" value="1"/>
</dbReference>
<dbReference type="InterPro" id="IPR008928">
    <property type="entry name" value="6-hairpin_glycosidase_sf"/>
</dbReference>
<evidence type="ECO:0000256" key="13">
    <source>
        <dbReference type="SAM" id="SignalP"/>
    </source>
</evidence>
<dbReference type="Pfam" id="PF00686">
    <property type="entry name" value="CBM_20"/>
    <property type="match status" value="1"/>
</dbReference>
<protein>
    <recommendedName>
        <fullName evidence="4">glucan 1,4-alpha-glucosidase</fullName>
        <ecNumber evidence="4">3.2.1.3</ecNumber>
    </recommendedName>
    <alternativeName>
        <fullName evidence="12">1,4-alpha-D-glucan glucohydrolase</fullName>
    </alternativeName>
    <alternativeName>
        <fullName evidence="11">Glucan 1,4-alpha-glucosidase</fullName>
    </alternativeName>
</protein>
<evidence type="ECO:0000256" key="2">
    <source>
        <dbReference type="ARBA" id="ARBA00006188"/>
    </source>
</evidence>
<feature type="signal peptide" evidence="13">
    <location>
        <begin position="1"/>
        <end position="23"/>
    </location>
</feature>
<dbReference type="PROSITE" id="PS00820">
    <property type="entry name" value="GLUCOAMYLASE"/>
    <property type="match status" value="1"/>
</dbReference>
<evidence type="ECO:0000313" key="15">
    <source>
        <dbReference type="EMBL" id="KAL2797456.1"/>
    </source>
</evidence>
<name>A0ABR4GEI9_9EURO</name>
<reference evidence="15 16" key="1">
    <citation type="submission" date="2024-07" db="EMBL/GenBank/DDBJ databases">
        <title>Section-level genome sequencing and comparative genomics of Aspergillus sections Usti and Cavernicolus.</title>
        <authorList>
            <consortium name="Lawrence Berkeley National Laboratory"/>
            <person name="Nybo J.L."/>
            <person name="Vesth T.C."/>
            <person name="Theobald S."/>
            <person name="Frisvad J.C."/>
            <person name="Larsen T.O."/>
            <person name="Kjaerboelling I."/>
            <person name="Rothschild-Mancinelli K."/>
            <person name="Lyhne E.K."/>
            <person name="Kogle M.E."/>
            <person name="Barry K."/>
            <person name="Clum A."/>
            <person name="Na H."/>
            <person name="Ledsgaard L."/>
            <person name="Lin J."/>
            <person name="Lipzen A."/>
            <person name="Kuo A."/>
            <person name="Riley R."/>
            <person name="Mondo S."/>
            <person name="Labutti K."/>
            <person name="Haridas S."/>
            <person name="Pangalinan J."/>
            <person name="Salamov A.A."/>
            <person name="Simmons B.A."/>
            <person name="Magnuson J.K."/>
            <person name="Chen J."/>
            <person name="Drula E."/>
            <person name="Henrissat B."/>
            <person name="Wiebenga A."/>
            <person name="Lubbers R.J."/>
            <person name="Gomes A.C."/>
            <person name="Makela M.R."/>
            <person name="Stajich J."/>
            <person name="Grigoriev I.V."/>
            <person name="Mortensen U.H."/>
            <person name="De Vries R.P."/>
            <person name="Baker S.E."/>
            <person name="Andersen M.R."/>
        </authorList>
    </citation>
    <scope>NUCLEOTIDE SEQUENCE [LARGE SCALE GENOMIC DNA]</scope>
    <source>
        <strain evidence="15 16">CBS 209.92</strain>
    </source>
</reference>
<dbReference type="SUPFAM" id="SSF49452">
    <property type="entry name" value="Starch-binding domain-like"/>
    <property type="match status" value="1"/>
</dbReference>
<evidence type="ECO:0000256" key="8">
    <source>
        <dbReference type="ARBA" id="ARBA00023277"/>
    </source>
</evidence>
<evidence type="ECO:0000256" key="9">
    <source>
        <dbReference type="ARBA" id="ARBA00023295"/>
    </source>
</evidence>
<comment type="caution">
    <text evidence="15">The sequence shown here is derived from an EMBL/GenBank/DDBJ whole genome shotgun (WGS) entry which is preliminary data.</text>
</comment>
<dbReference type="InterPro" id="IPR024607">
    <property type="entry name" value="Sulfatase_CS"/>
</dbReference>
<dbReference type="PROSITE" id="PS51166">
    <property type="entry name" value="CBM20"/>
    <property type="match status" value="1"/>
</dbReference>
<feature type="domain" description="CBM20" evidence="14">
    <location>
        <begin position="510"/>
        <end position="617"/>
    </location>
</feature>
<feature type="chain" id="PRO_5045988585" description="glucan 1,4-alpha-glucosidase" evidence="13">
    <location>
        <begin position="24"/>
        <end position="1193"/>
    </location>
</feature>
<dbReference type="SUPFAM" id="SSF53649">
    <property type="entry name" value="Alkaline phosphatase-like"/>
    <property type="match status" value="1"/>
</dbReference>
<evidence type="ECO:0000256" key="3">
    <source>
        <dbReference type="ARBA" id="ARBA00008779"/>
    </source>
</evidence>
<comment type="similarity">
    <text evidence="2">Belongs to the glycosyl hydrolase 15 family.</text>
</comment>
<keyword evidence="8" id="KW-0119">Carbohydrate metabolism</keyword>
<dbReference type="CDD" id="cd16147">
    <property type="entry name" value="G6S"/>
    <property type="match status" value="1"/>
</dbReference>
<keyword evidence="16" id="KW-1185">Reference proteome</keyword>
<evidence type="ECO:0000256" key="7">
    <source>
        <dbReference type="ARBA" id="ARBA00023180"/>
    </source>
</evidence>
<evidence type="ECO:0000256" key="12">
    <source>
        <dbReference type="ARBA" id="ARBA00033473"/>
    </source>
</evidence>
<dbReference type="PRINTS" id="PR00736">
    <property type="entry name" value="GLHYDRLASE15"/>
</dbReference>
<comment type="catalytic activity">
    <reaction evidence="1">
        <text>Hydrolysis of terminal (1-&gt;4)-linked alpha-D-glucose residues successively from non-reducing ends of the chains with release of beta-D-glucose.</text>
        <dbReference type="EC" id="3.2.1.3"/>
    </reaction>
</comment>